<feature type="transmembrane region" description="Helical" evidence="1">
    <location>
        <begin position="122"/>
        <end position="140"/>
    </location>
</feature>
<feature type="transmembrane region" description="Helical" evidence="1">
    <location>
        <begin position="167"/>
        <end position="185"/>
    </location>
</feature>
<keyword evidence="1" id="KW-0812">Transmembrane</keyword>
<dbReference type="WBParaSite" id="HPBE_0000423301-mRNA-1">
    <property type="protein sequence ID" value="HPBE_0000423301-mRNA-1"/>
    <property type="gene ID" value="HPBE_0000423301"/>
</dbReference>
<sequence>MAMASRLWGIPDALFIISMIGCFYYAYIIYVLLSTKTAALKLAFFQIFEFTGVFEIIAILCDEFSRADYRFGFGPNIEVLSRILRAMTFTNLYVHIFCSLLMTANRYTATCGAGFYEKAPGIVIVSYGICAQLFFVPIQYRKTDYGWDFVGRSEPIKVQRIMCATTVYLYELISAILIVATICRLRRKAMNIKRRKYEIELLCLTSVSVCVSVLEGMYDTSLAIGGEATGFIKWVQDQFDSIFVFMMTINAIAVPLLSATLREEIRTRWCRGNVGPNVSAVSMNGRSSQLGQSNQIKLQRLQVGAEEVKWARASCSRSMTSSNS</sequence>
<name>A0A183FDC8_HELPZ</name>
<evidence type="ECO:0000313" key="3">
    <source>
        <dbReference type="Proteomes" id="UP000050761"/>
    </source>
</evidence>
<dbReference type="SUPFAM" id="SSF81321">
    <property type="entry name" value="Family A G protein-coupled receptor-like"/>
    <property type="match status" value="1"/>
</dbReference>
<evidence type="ECO:0000256" key="1">
    <source>
        <dbReference type="SAM" id="Phobius"/>
    </source>
</evidence>
<keyword evidence="1" id="KW-1133">Transmembrane helix</keyword>
<dbReference type="Gene3D" id="1.20.1070.10">
    <property type="entry name" value="Rhodopsin 7-helix transmembrane proteins"/>
    <property type="match status" value="1"/>
</dbReference>
<feature type="transmembrane region" description="Helical" evidence="1">
    <location>
        <begin position="40"/>
        <end position="60"/>
    </location>
</feature>
<dbReference type="EMBL" id="UZAH01025288">
    <property type="protein sequence ID" value="VDO60549.1"/>
    <property type="molecule type" value="Genomic_DNA"/>
</dbReference>
<protein>
    <submittedName>
        <fullName evidence="4">Serpentine receptor class gamma</fullName>
    </submittedName>
</protein>
<reference evidence="4" key="2">
    <citation type="submission" date="2019-09" db="UniProtKB">
        <authorList>
            <consortium name="WormBaseParasite"/>
        </authorList>
    </citation>
    <scope>IDENTIFICATION</scope>
</reference>
<dbReference type="OrthoDB" id="5874692at2759"/>
<dbReference type="Proteomes" id="UP000050761">
    <property type="component" value="Unassembled WGS sequence"/>
</dbReference>
<feature type="transmembrane region" description="Helical" evidence="1">
    <location>
        <begin position="197"/>
        <end position="214"/>
    </location>
</feature>
<evidence type="ECO:0000313" key="2">
    <source>
        <dbReference type="EMBL" id="VDO60549.1"/>
    </source>
</evidence>
<dbReference type="PANTHER" id="PTHR31552">
    <property type="entry name" value="SERPENTINE RECEPTOR CLASS GAMMA"/>
    <property type="match status" value="1"/>
</dbReference>
<gene>
    <name evidence="2" type="ORF">HPBE_LOCUS4234</name>
</gene>
<dbReference type="AlphaFoldDB" id="A0A183FDC8"/>
<feature type="transmembrane region" description="Helical" evidence="1">
    <location>
        <begin position="242"/>
        <end position="261"/>
    </location>
</feature>
<keyword evidence="3" id="KW-1185">Reference proteome</keyword>
<feature type="transmembrane region" description="Helical" evidence="1">
    <location>
        <begin position="13"/>
        <end position="33"/>
    </location>
</feature>
<proteinExistence type="predicted"/>
<organism evidence="3 4">
    <name type="scientific">Heligmosomoides polygyrus</name>
    <name type="common">Parasitic roundworm</name>
    <dbReference type="NCBI Taxonomy" id="6339"/>
    <lineage>
        <taxon>Eukaryota</taxon>
        <taxon>Metazoa</taxon>
        <taxon>Ecdysozoa</taxon>
        <taxon>Nematoda</taxon>
        <taxon>Chromadorea</taxon>
        <taxon>Rhabditida</taxon>
        <taxon>Rhabditina</taxon>
        <taxon>Rhabditomorpha</taxon>
        <taxon>Strongyloidea</taxon>
        <taxon>Heligmosomidae</taxon>
        <taxon>Heligmosomoides</taxon>
    </lineage>
</organism>
<evidence type="ECO:0000313" key="4">
    <source>
        <dbReference type="WBParaSite" id="HPBE_0000423301-mRNA-1"/>
    </source>
</evidence>
<reference evidence="2 3" key="1">
    <citation type="submission" date="2018-11" db="EMBL/GenBank/DDBJ databases">
        <authorList>
            <consortium name="Pathogen Informatics"/>
        </authorList>
    </citation>
    <scope>NUCLEOTIDE SEQUENCE [LARGE SCALE GENOMIC DNA]</scope>
</reference>
<dbReference type="PANTHER" id="PTHR31552:SF8">
    <property type="entry name" value="SERPENTINE RECEPTOR CLASS GAMMA"/>
    <property type="match status" value="1"/>
</dbReference>
<keyword evidence="1" id="KW-0472">Membrane</keyword>
<accession>A0A183FDC8</accession>
<feature type="transmembrane region" description="Helical" evidence="1">
    <location>
        <begin position="80"/>
        <end position="101"/>
    </location>
</feature>
<accession>A0A3P7X378</accession>